<accession>A0A379DFV4</accession>
<dbReference type="RefSeq" id="WP_018359459.1">
    <property type="nucleotide sequence ID" value="NZ_UGTI01000001.1"/>
</dbReference>
<evidence type="ECO:0000256" key="1">
    <source>
        <dbReference type="SAM" id="MobiDB-lite"/>
    </source>
</evidence>
<feature type="region of interest" description="Disordered" evidence="1">
    <location>
        <begin position="95"/>
        <end position="120"/>
    </location>
</feature>
<reference evidence="2 3" key="1">
    <citation type="submission" date="2018-06" db="EMBL/GenBank/DDBJ databases">
        <authorList>
            <consortium name="Pathogen Informatics"/>
            <person name="Doyle S."/>
        </authorList>
    </citation>
    <scope>NUCLEOTIDE SEQUENCE [LARGE SCALE GENOMIC DNA]</scope>
    <source>
        <strain evidence="2 3">NCTC13100</strain>
    </source>
</reference>
<organism evidence="2 3">
    <name type="scientific">Porphyromonas macacae</name>
    <dbReference type="NCBI Taxonomy" id="28115"/>
    <lineage>
        <taxon>Bacteria</taxon>
        <taxon>Pseudomonadati</taxon>
        <taxon>Bacteroidota</taxon>
        <taxon>Bacteroidia</taxon>
        <taxon>Bacteroidales</taxon>
        <taxon>Porphyromonadaceae</taxon>
        <taxon>Porphyromonas</taxon>
    </lineage>
</organism>
<dbReference type="AlphaFoldDB" id="A0A379DFV4"/>
<sequence length="120" mass="13770">MNNPFQISKEASENEWLKTNIRKKERDADRGEKVAILALKILNAMNFYSLPDGFSTKLTWIFIFLNKNFEPSGNVFPAPERRRLPVVRISCNRPCSPNGIEKSHNQALSHNGTPRIQDFP</sequence>
<protein>
    <submittedName>
        <fullName evidence="2">Uncharacterized protein</fullName>
    </submittedName>
</protein>
<proteinExistence type="predicted"/>
<dbReference type="EMBL" id="UGTI01000001">
    <property type="protein sequence ID" value="SUB77270.1"/>
    <property type="molecule type" value="Genomic_DNA"/>
</dbReference>
<gene>
    <name evidence="2" type="ORF">NCTC13100_00385</name>
</gene>
<name>A0A379DFV4_9PORP</name>
<feature type="compositionally biased region" description="Polar residues" evidence="1">
    <location>
        <begin position="105"/>
        <end position="114"/>
    </location>
</feature>
<evidence type="ECO:0000313" key="2">
    <source>
        <dbReference type="EMBL" id="SUB77270.1"/>
    </source>
</evidence>
<evidence type="ECO:0000313" key="3">
    <source>
        <dbReference type="Proteomes" id="UP000254263"/>
    </source>
</evidence>
<dbReference type="Proteomes" id="UP000254263">
    <property type="component" value="Unassembled WGS sequence"/>
</dbReference>